<dbReference type="InterPro" id="IPR011320">
    <property type="entry name" value="RNase_H1_N"/>
</dbReference>
<comment type="caution">
    <text evidence="4">The sequence shown here is derived from an EMBL/GenBank/DDBJ whole genome shotgun (WGS) entry which is preliminary data.</text>
</comment>
<dbReference type="Gene3D" id="3.40.970.10">
    <property type="entry name" value="Ribonuclease H1, N-terminal domain"/>
    <property type="match status" value="1"/>
</dbReference>
<feature type="region of interest" description="Disordered" evidence="2">
    <location>
        <begin position="179"/>
        <end position="313"/>
    </location>
</feature>
<feature type="region of interest" description="Disordered" evidence="2">
    <location>
        <begin position="40"/>
        <end position="99"/>
    </location>
</feature>
<feature type="compositionally biased region" description="Low complexity" evidence="2">
    <location>
        <begin position="40"/>
        <end position="57"/>
    </location>
</feature>
<accession>A0A150G1M8</accession>
<feature type="compositionally biased region" description="Pro residues" evidence="2">
    <location>
        <begin position="85"/>
        <end position="94"/>
    </location>
</feature>
<reference evidence="5" key="1">
    <citation type="journal article" date="2016" name="Nat. Commun.">
        <title>The Gonium pectorale genome demonstrates co-option of cell cycle regulation during the evolution of multicellularity.</title>
        <authorList>
            <person name="Hanschen E.R."/>
            <person name="Marriage T.N."/>
            <person name="Ferris P.J."/>
            <person name="Hamaji T."/>
            <person name="Toyoda A."/>
            <person name="Fujiyama A."/>
            <person name="Neme R."/>
            <person name="Noguchi H."/>
            <person name="Minakuchi Y."/>
            <person name="Suzuki M."/>
            <person name="Kawai-Toyooka H."/>
            <person name="Smith D.R."/>
            <person name="Sparks H."/>
            <person name="Anderson J."/>
            <person name="Bakaric R."/>
            <person name="Luria V."/>
            <person name="Karger A."/>
            <person name="Kirschner M.W."/>
            <person name="Durand P.M."/>
            <person name="Michod R.E."/>
            <person name="Nozaki H."/>
            <person name="Olson B.J."/>
        </authorList>
    </citation>
    <scope>NUCLEOTIDE SEQUENCE [LARGE SCALE GENOMIC DNA]</scope>
    <source>
        <strain evidence="5">NIES-2863</strain>
    </source>
</reference>
<dbReference type="InterPro" id="IPR037056">
    <property type="entry name" value="RNase_H1_N_sf"/>
</dbReference>
<sequence length="659" mass="67488">MHKGFPNERAALQWLEELMYRAQEQDAELEPLRQHVLAAAAEARTASSSSSPDAALAPPAPVRGALGAPSTSTSVSSSAASSSASPPPAPPAGPRPWQTAPLQLPVATVPSREYYTKWYAVRFLEGGQPAVYNNWQEAEAAIAGRYAEHQSFRSHAEALEYAFGPVVAAQLLAQQQQEAGVQAGEQGEAGGQQQAWLGDDEGPAGAALAAAAGEPSWNDQAAEPWRQDQQQQQLSWQEQQQGQQQHLWDPQQEQQQQGQQELSWEQQGHHGQQPGCGEIADSFAAEGQEPAQGWEEGEGPDAGPDPFYLPSPPSALPFPTSAIGRFAAAAASSAAALFGRPLPAAPVLDAPLPYGEPGHLRPGYPAAVPTAAAAATHVLPQPAQGGRAEASCSSPPPPATPAFFSALLLDPRDLSVERERLGLQTPLRLVVGPEGRDAVMGCVGPLLDPSAATALAEAAATPAEADSDRDADARAAEAAGLAAAAAGLAAEAARELPAEGLRSLLDAAELERARLVERLAASSAAVPSALTSFGPSGGASAAAAASKRRRGGHASGGASSGGEAAALLSRVYTETGAAVAAEPGSPAAGVGTVGGGGGAGAGLEVSDQAPSLPGRRALVLALLIQELRLLLGESPSAAGIEEPKRRRAARQQARRPAQQ</sequence>
<dbReference type="Pfam" id="PF01693">
    <property type="entry name" value="Cauli_VI"/>
    <property type="match status" value="1"/>
</dbReference>
<dbReference type="EMBL" id="LSYV01000082">
    <property type="protein sequence ID" value="KXZ43772.1"/>
    <property type="molecule type" value="Genomic_DNA"/>
</dbReference>
<feature type="region of interest" description="Disordered" evidence="2">
    <location>
        <begin position="634"/>
        <end position="659"/>
    </location>
</feature>
<evidence type="ECO:0000256" key="1">
    <source>
        <dbReference type="SAM" id="Coils"/>
    </source>
</evidence>
<gene>
    <name evidence="4" type="ORF">GPECTOR_81g222</name>
</gene>
<keyword evidence="1" id="KW-0175">Coiled coil</keyword>
<proteinExistence type="predicted"/>
<evidence type="ECO:0000259" key="3">
    <source>
        <dbReference type="Pfam" id="PF01693"/>
    </source>
</evidence>
<organism evidence="4 5">
    <name type="scientific">Gonium pectorale</name>
    <name type="common">Green alga</name>
    <dbReference type="NCBI Taxonomy" id="33097"/>
    <lineage>
        <taxon>Eukaryota</taxon>
        <taxon>Viridiplantae</taxon>
        <taxon>Chlorophyta</taxon>
        <taxon>core chlorophytes</taxon>
        <taxon>Chlorophyceae</taxon>
        <taxon>CS clade</taxon>
        <taxon>Chlamydomonadales</taxon>
        <taxon>Volvocaceae</taxon>
        <taxon>Gonium</taxon>
    </lineage>
</organism>
<evidence type="ECO:0000256" key="2">
    <source>
        <dbReference type="SAM" id="MobiDB-lite"/>
    </source>
</evidence>
<feature type="compositionally biased region" description="Low complexity" evidence="2">
    <location>
        <begin position="227"/>
        <end position="277"/>
    </location>
</feature>
<dbReference type="OrthoDB" id="551651at2759"/>
<feature type="domain" description="Ribonuclease H1 N-terminal" evidence="3">
    <location>
        <begin position="117"/>
        <end position="161"/>
    </location>
</feature>
<feature type="compositionally biased region" description="Low complexity" evidence="2">
    <location>
        <begin position="68"/>
        <end position="84"/>
    </location>
</feature>
<feature type="compositionally biased region" description="Low complexity" evidence="2">
    <location>
        <begin position="179"/>
        <end position="215"/>
    </location>
</feature>
<feature type="coiled-coil region" evidence="1">
    <location>
        <begin position="498"/>
        <end position="525"/>
    </location>
</feature>
<protein>
    <recommendedName>
        <fullName evidence="3">Ribonuclease H1 N-terminal domain-containing protein</fullName>
    </recommendedName>
</protein>
<evidence type="ECO:0000313" key="4">
    <source>
        <dbReference type="EMBL" id="KXZ43772.1"/>
    </source>
</evidence>
<evidence type="ECO:0000313" key="5">
    <source>
        <dbReference type="Proteomes" id="UP000075714"/>
    </source>
</evidence>
<dbReference type="AlphaFoldDB" id="A0A150G1M8"/>
<name>A0A150G1M8_GONPE</name>
<dbReference type="Proteomes" id="UP000075714">
    <property type="component" value="Unassembled WGS sequence"/>
</dbReference>
<keyword evidence="5" id="KW-1185">Reference proteome</keyword>